<dbReference type="AlphaFoldDB" id="A0A0B6YH80"/>
<proteinExistence type="predicted"/>
<feature type="region of interest" description="Disordered" evidence="1">
    <location>
        <begin position="86"/>
        <end position="106"/>
    </location>
</feature>
<sequence>PKTEEKKEQVIDKSEKVEKTEKTEEVVKQEIGNLESAEPIKRESTKNREAYLERQVNTLKVSHQLMASELRECKDWIKEAKEMLHDIKASTPTSTPPNEDTVSQRS</sequence>
<accession>A0A0B6YH80</accession>
<feature type="compositionally biased region" description="Polar residues" evidence="1">
    <location>
        <begin position="90"/>
        <end position="106"/>
    </location>
</feature>
<dbReference type="EMBL" id="HACG01008286">
    <property type="protein sequence ID" value="CEK55151.1"/>
    <property type="molecule type" value="Transcribed_RNA"/>
</dbReference>
<organism evidence="2">
    <name type="scientific">Arion vulgaris</name>
    <dbReference type="NCBI Taxonomy" id="1028688"/>
    <lineage>
        <taxon>Eukaryota</taxon>
        <taxon>Metazoa</taxon>
        <taxon>Spiralia</taxon>
        <taxon>Lophotrochozoa</taxon>
        <taxon>Mollusca</taxon>
        <taxon>Gastropoda</taxon>
        <taxon>Heterobranchia</taxon>
        <taxon>Euthyneura</taxon>
        <taxon>Panpulmonata</taxon>
        <taxon>Eupulmonata</taxon>
        <taxon>Stylommatophora</taxon>
        <taxon>Helicina</taxon>
        <taxon>Arionoidea</taxon>
        <taxon>Arionidae</taxon>
        <taxon>Arion</taxon>
    </lineage>
</organism>
<reference evidence="2" key="1">
    <citation type="submission" date="2014-12" db="EMBL/GenBank/DDBJ databases">
        <title>Insight into the proteome of Arion vulgaris.</title>
        <authorList>
            <person name="Aradska J."/>
            <person name="Bulat T."/>
            <person name="Smidak R."/>
            <person name="Sarate P."/>
            <person name="Gangsoo J."/>
            <person name="Sialana F."/>
            <person name="Bilban M."/>
            <person name="Lubec G."/>
        </authorList>
    </citation>
    <scope>NUCLEOTIDE SEQUENCE</scope>
    <source>
        <tissue evidence="2">Skin</tissue>
    </source>
</reference>
<gene>
    <name evidence="2" type="primary">ORF24496</name>
</gene>
<protein>
    <submittedName>
        <fullName evidence="2">Uncharacterized protein</fullName>
    </submittedName>
</protein>
<feature type="non-terminal residue" evidence="2">
    <location>
        <position position="1"/>
    </location>
</feature>
<feature type="non-terminal residue" evidence="2">
    <location>
        <position position="106"/>
    </location>
</feature>
<name>A0A0B6YH80_9EUPU</name>
<evidence type="ECO:0000256" key="1">
    <source>
        <dbReference type="SAM" id="MobiDB-lite"/>
    </source>
</evidence>
<feature type="region of interest" description="Disordered" evidence="1">
    <location>
        <begin position="1"/>
        <end position="26"/>
    </location>
</feature>
<evidence type="ECO:0000313" key="2">
    <source>
        <dbReference type="EMBL" id="CEK55151.1"/>
    </source>
</evidence>